<protein>
    <submittedName>
        <fullName evidence="1">(rape) hypothetical protein</fullName>
    </submittedName>
</protein>
<evidence type="ECO:0000313" key="1">
    <source>
        <dbReference type="EMBL" id="CAF1920113.1"/>
    </source>
</evidence>
<reference evidence="1" key="1">
    <citation type="submission" date="2021-01" db="EMBL/GenBank/DDBJ databases">
        <authorList>
            <consortium name="Genoscope - CEA"/>
            <person name="William W."/>
        </authorList>
    </citation>
    <scope>NUCLEOTIDE SEQUENCE</scope>
</reference>
<dbReference type="EMBL" id="HG994366">
    <property type="protein sequence ID" value="CAF1920113.1"/>
    <property type="molecule type" value="Genomic_DNA"/>
</dbReference>
<sequence>MAVPLTLSSRYCHRLYFPTTSFKVCVQGYPQVRACEHQRQRYSWI</sequence>
<organism evidence="1">
    <name type="scientific">Brassica napus</name>
    <name type="common">Rape</name>
    <dbReference type="NCBI Taxonomy" id="3708"/>
    <lineage>
        <taxon>Eukaryota</taxon>
        <taxon>Viridiplantae</taxon>
        <taxon>Streptophyta</taxon>
        <taxon>Embryophyta</taxon>
        <taxon>Tracheophyta</taxon>
        <taxon>Spermatophyta</taxon>
        <taxon>Magnoliopsida</taxon>
        <taxon>eudicotyledons</taxon>
        <taxon>Gunneridae</taxon>
        <taxon>Pentapetalae</taxon>
        <taxon>rosids</taxon>
        <taxon>malvids</taxon>
        <taxon>Brassicales</taxon>
        <taxon>Brassicaceae</taxon>
        <taxon>Brassiceae</taxon>
        <taxon>Brassica</taxon>
    </lineage>
</organism>
<gene>
    <name evidence="1" type="ORF">DARMORV10_C02P52550.1</name>
</gene>
<dbReference type="Proteomes" id="UP001295469">
    <property type="component" value="Chromosome C02"/>
</dbReference>
<accession>A0A816KJQ3</accession>
<dbReference type="AlphaFoldDB" id="A0A816KJQ3"/>
<name>A0A816KJQ3_BRANA</name>
<proteinExistence type="predicted"/>